<dbReference type="PROSITE" id="PS51679">
    <property type="entry name" value="SAM_MT_C5"/>
    <property type="match status" value="1"/>
</dbReference>
<proteinExistence type="inferred from homology"/>
<evidence type="ECO:0000256" key="3">
    <source>
        <dbReference type="ARBA" id="ARBA00022679"/>
    </source>
</evidence>
<dbReference type="InterPro" id="IPR016197">
    <property type="entry name" value="Chromo-like_dom_sf"/>
</dbReference>
<dbReference type="InterPro" id="IPR023780">
    <property type="entry name" value="Chromo_domain"/>
</dbReference>
<feature type="active site" evidence="5">
    <location>
        <position position="363"/>
    </location>
</feature>
<evidence type="ECO:0000256" key="2">
    <source>
        <dbReference type="ARBA" id="ARBA00022603"/>
    </source>
</evidence>
<dbReference type="InterPro" id="IPR029063">
    <property type="entry name" value="SAM-dependent_MTases_sf"/>
</dbReference>
<dbReference type="PRINTS" id="PR00105">
    <property type="entry name" value="C5METTRFRASE"/>
</dbReference>
<evidence type="ECO:0000256" key="5">
    <source>
        <dbReference type="PROSITE-ProRule" id="PRU01016"/>
    </source>
</evidence>
<evidence type="ECO:0000256" key="4">
    <source>
        <dbReference type="ARBA" id="ARBA00022691"/>
    </source>
</evidence>
<dbReference type="Gene3D" id="3.40.50.150">
    <property type="entry name" value="Vaccinia Virus protein VP39"/>
    <property type="match status" value="1"/>
</dbReference>
<dbReference type="Gene3D" id="2.30.30.490">
    <property type="match status" value="1"/>
</dbReference>
<dbReference type="GO" id="GO:0003677">
    <property type="term" value="F:DNA binding"/>
    <property type="evidence" value="ECO:0007669"/>
    <property type="project" value="TreeGrafter"/>
</dbReference>
<dbReference type="PROSITE" id="PS50013">
    <property type="entry name" value="CHROMO_2"/>
    <property type="match status" value="1"/>
</dbReference>
<dbReference type="SUPFAM" id="SSF53335">
    <property type="entry name" value="S-adenosyl-L-methionine-dependent methyltransferases"/>
    <property type="match status" value="1"/>
</dbReference>
<evidence type="ECO:0000313" key="9">
    <source>
        <dbReference type="Proteomes" id="UP000467841"/>
    </source>
</evidence>
<protein>
    <recommendedName>
        <fullName evidence="1">DNA (cytosine-5-)-methyltransferase</fullName>
        <ecNumber evidence="1">2.1.1.37</ecNumber>
    </recommendedName>
</protein>
<evidence type="ECO:0000259" key="7">
    <source>
        <dbReference type="PROSITE" id="PS50013"/>
    </source>
</evidence>
<comment type="similarity">
    <text evidence="5">Belongs to the class I-like SAM-binding methyltransferase superfamily. C5-methyltransferase family.</text>
</comment>
<dbReference type="PANTHER" id="PTHR10629:SF42">
    <property type="entry name" value="DNA (CYTOSINE-5)-METHYLTRANSFERASE CMT1-RELATED"/>
    <property type="match status" value="1"/>
</dbReference>
<name>A0A6D2J3G3_9BRAS</name>
<evidence type="ECO:0000256" key="1">
    <source>
        <dbReference type="ARBA" id="ARBA00011975"/>
    </source>
</evidence>
<dbReference type="SUPFAM" id="SSF54160">
    <property type="entry name" value="Chromo domain-like"/>
    <property type="match status" value="1"/>
</dbReference>
<dbReference type="GO" id="GO:0003886">
    <property type="term" value="F:DNA (cytosine-5-)-methyltransferase activity"/>
    <property type="evidence" value="ECO:0007669"/>
    <property type="project" value="UniProtKB-EC"/>
</dbReference>
<dbReference type="OrthoDB" id="5376140at2759"/>
<keyword evidence="2 5" id="KW-0489">Methyltransferase</keyword>
<dbReference type="InterPro" id="IPR050390">
    <property type="entry name" value="C5-Methyltransferase"/>
</dbReference>
<dbReference type="CDD" id="cd18635">
    <property type="entry name" value="CD_CMT3_like"/>
    <property type="match status" value="1"/>
</dbReference>
<feature type="region of interest" description="Disordered" evidence="6">
    <location>
        <begin position="247"/>
        <end position="268"/>
    </location>
</feature>
<gene>
    <name evidence="8" type="ORF">MERR_LOCUS19119</name>
</gene>
<feature type="compositionally biased region" description="Acidic residues" evidence="6">
    <location>
        <begin position="250"/>
        <end position="268"/>
    </location>
</feature>
<dbReference type="GO" id="GO:0032259">
    <property type="term" value="P:methylation"/>
    <property type="evidence" value="ECO:0007669"/>
    <property type="project" value="UniProtKB-KW"/>
</dbReference>
<accession>A0A6D2J3G3</accession>
<feature type="domain" description="Chromo" evidence="7">
    <location>
        <begin position="282"/>
        <end position="338"/>
    </location>
</feature>
<organism evidence="8 9">
    <name type="scientific">Microthlaspi erraticum</name>
    <dbReference type="NCBI Taxonomy" id="1685480"/>
    <lineage>
        <taxon>Eukaryota</taxon>
        <taxon>Viridiplantae</taxon>
        <taxon>Streptophyta</taxon>
        <taxon>Embryophyta</taxon>
        <taxon>Tracheophyta</taxon>
        <taxon>Spermatophyta</taxon>
        <taxon>Magnoliopsida</taxon>
        <taxon>eudicotyledons</taxon>
        <taxon>Gunneridae</taxon>
        <taxon>Pentapetalae</taxon>
        <taxon>rosids</taxon>
        <taxon>malvids</taxon>
        <taxon>Brassicales</taxon>
        <taxon>Brassicaceae</taxon>
        <taxon>Coluteocarpeae</taxon>
        <taxon>Microthlaspi</taxon>
    </lineage>
</organism>
<keyword evidence="3 5" id="KW-0808">Transferase</keyword>
<dbReference type="Pfam" id="PF00385">
    <property type="entry name" value="Chromo"/>
    <property type="match status" value="1"/>
</dbReference>
<dbReference type="EMBL" id="CACVBM020001113">
    <property type="protein sequence ID" value="CAA7031884.1"/>
    <property type="molecule type" value="Genomic_DNA"/>
</dbReference>
<dbReference type="GO" id="GO:0044027">
    <property type="term" value="P:negative regulation of gene expression via chromosomal CpG island methylation"/>
    <property type="evidence" value="ECO:0007669"/>
    <property type="project" value="TreeGrafter"/>
</dbReference>
<evidence type="ECO:0000313" key="8">
    <source>
        <dbReference type="EMBL" id="CAA7031884.1"/>
    </source>
</evidence>
<dbReference type="GO" id="GO:0005634">
    <property type="term" value="C:nucleus"/>
    <property type="evidence" value="ECO:0007669"/>
    <property type="project" value="TreeGrafter"/>
</dbReference>
<sequence length="600" mass="68122">MKSDPRTSKRAMKRAEPDQELAFFGKPIPLEEAKSKWPDRYNYPKPRTTKIVKSSKKKKVIKTLAKTVDGLRKKRVFLSSFEEDNHLNCIETIVNIVKVPPLYTVSGTDESHIPPCDLYYDSMKYETSHMTFINEPDKNLESVVAPSTDSSKWELVCVEEDKNKDEKYLLDLYCGCGAMSTGLTMGASLSGVKLITKWAVDINKDACESMKLNHPETEVVNEAAEDFLTLLKEWNKLCEKFGLIPCTEPIEPDSDDEDEEEDEESDDAAMDIQWNEVPPDEFEVDKFLAIVYGNPKKPKGNPPSALYLRVHWKGYGPEEDTWEPFEEFGKCKKKLKEFVTNGFKNKILPLPGSVHFMCGGPPCQGVSGFNRHRDKETPLEDKKNEQMKIYMNIVNYLKPNYVLMENVVDLINFSDGFLGRYAVARLVAMHYQARLGVMAAGSYGLPQIRDRVFLWGALPTEEIKVTPQVGVELEKALTLADAISDLPSVTNDEKSYESSLQTEFQKCISLTRAEKDGGDFSKALVVFDHQPLHRRADDYERICQIPKKQGANFRDLPGLIVDEKRKSVRFDPSVERARVKSGKFLVPNYAVSFKRGTSKK</sequence>
<dbReference type="InterPro" id="IPR000953">
    <property type="entry name" value="Chromo/chromo_shadow_dom"/>
</dbReference>
<dbReference type="Pfam" id="PF00145">
    <property type="entry name" value="DNA_methylase"/>
    <property type="match status" value="1"/>
</dbReference>
<dbReference type="Proteomes" id="UP000467841">
    <property type="component" value="Unassembled WGS sequence"/>
</dbReference>
<keyword evidence="4 5" id="KW-0949">S-adenosyl-L-methionine</keyword>
<comment type="caution">
    <text evidence="8">The sequence shown here is derived from an EMBL/GenBank/DDBJ whole genome shotgun (WGS) entry which is preliminary data.</text>
</comment>
<dbReference type="SMART" id="SM00298">
    <property type="entry name" value="CHROMO"/>
    <property type="match status" value="1"/>
</dbReference>
<reference evidence="8" key="1">
    <citation type="submission" date="2020-01" db="EMBL/GenBank/DDBJ databases">
        <authorList>
            <person name="Mishra B."/>
        </authorList>
    </citation>
    <scope>NUCLEOTIDE SEQUENCE [LARGE SCALE GENOMIC DNA]</scope>
</reference>
<dbReference type="InterPro" id="IPR001525">
    <property type="entry name" value="C5_MeTfrase"/>
</dbReference>
<dbReference type="AlphaFoldDB" id="A0A6D2J3G3"/>
<dbReference type="InterPro" id="IPR043151">
    <property type="entry name" value="BAH_sf"/>
</dbReference>
<dbReference type="EC" id="2.1.1.37" evidence="1"/>
<evidence type="ECO:0000256" key="6">
    <source>
        <dbReference type="SAM" id="MobiDB-lite"/>
    </source>
</evidence>
<keyword evidence="9" id="KW-1185">Reference proteome</keyword>
<dbReference type="PANTHER" id="PTHR10629">
    <property type="entry name" value="CYTOSINE-SPECIFIC METHYLTRANSFERASE"/>
    <property type="match status" value="1"/>
</dbReference>